<dbReference type="Proteomes" id="UP000244173">
    <property type="component" value="Chromosome"/>
</dbReference>
<dbReference type="EMBL" id="CP028519">
    <property type="protein sequence ID" value="AVY93191.1"/>
    <property type="molecule type" value="Genomic_DNA"/>
</dbReference>
<name>A0A2S0P783_9NEIS</name>
<sequence length="168" mass="17724">MGSKRYGWLLLAGLLAGLPGVAAADSGAPTYALRCAPSAGYQFGEWIKTRLALRGWREDNAHPAVSLCFGLQSETAWRSVPAPTVYGGYGGWRGGGGWGYGAGLGYPGDYREPVRVGVMTLRVTAGGASPMSSDDRQTLAGDGRQDMEDAATALIERLQWPSLNRGAD</sequence>
<accession>A0A2S0P783</accession>
<dbReference type="Gene3D" id="3.30.160.670">
    <property type="match status" value="1"/>
</dbReference>
<dbReference type="AlphaFoldDB" id="A0A2S0P783"/>
<evidence type="ECO:0000313" key="3">
    <source>
        <dbReference type="EMBL" id="AVY93191.1"/>
    </source>
</evidence>
<proteinExistence type="predicted"/>
<dbReference type="OrthoDB" id="8587613at2"/>
<protein>
    <recommendedName>
        <fullName evidence="5">DUF4136 domain-containing protein</fullName>
    </recommendedName>
</protein>
<keyword evidence="2" id="KW-0732">Signal</keyword>
<feature type="signal peptide" evidence="2">
    <location>
        <begin position="1"/>
        <end position="24"/>
    </location>
</feature>
<evidence type="ECO:0008006" key="5">
    <source>
        <dbReference type="Google" id="ProtNLM"/>
    </source>
</evidence>
<evidence type="ECO:0000256" key="2">
    <source>
        <dbReference type="SAM" id="SignalP"/>
    </source>
</evidence>
<feature type="region of interest" description="Disordered" evidence="1">
    <location>
        <begin position="127"/>
        <end position="146"/>
    </location>
</feature>
<dbReference type="KEGG" id="maer:DAI18_03410"/>
<organism evidence="3 4">
    <name type="scientific">Microvirgula aerodenitrificans</name>
    <dbReference type="NCBI Taxonomy" id="57480"/>
    <lineage>
        <taxon>Bacteria</taxon>
        <taxon>Pseudomonadati</taxon>
        <taxon>Pseudomonadota</taxon>
        <taxon>Betaproteobacteria</taxon>
        <taxon>Neisseriales</taxon>
        <taxon>Aquaspirillaceae</taxon>
        <taxon>Microvirgula</taxon>
    </lineage>
</organism>
<reference evidence="3 4" key="1">
    <citation type="submission" date="2018-04" db="EMBL/GenBank/DDBJ databases">
        <title>Denitrifier Microvirgula.</title>
        <authorList>
            <person name="Anderson E."/>
            <person name="Jang J."/>
            <person name="Ishii S."/>
        </authorList>
    </citation>
    <scope>NUCLEOTIDE SEQUENCE [LARGE SCALE GENOMIC DNA]</scope>
    <source>
        <strain evidence="3 4">BE2.4</strain>
    </source>
</reference>
<evidence type="ECO:0000313" key="4">
    <source>
        <dbReference type="Proteomes" id="UP000244173"/>
    </source>
</evidence>
<gene>
    <name evidence="3" type="ORF">DAI18_03410</name>
</gene>
<dbReference type="RefSeq" id="WP_028497911.1">
    <property type="nucleotide sequence ID" value="NZ_CP028519.1"/>
</dbReference>
<feature type="compositionally biased region" description="Basic and acidic residues" evidence="1">
    <location>
        <begin position="133"/>
        <end position="146"/>
    </location>
</feature>
<keyword evidence="4" id="KW-1185">Reference proteome</keyword>
<feature type="chain" id="PRO_5015583394" description="DUF4136 domain-containing protein" evidence="2">
    <location>
        <begin position="25"/>
        <end position="168"/>
    </location>
</feature>
<dbReference type="STRING" id="1122240.GCA_000620105_00422"/>
<evidence type="ECO:0000256" key="1">
    <source>
        <dbReference type="SAM" id="MobiDB-lite"/>
    </source>
</evidence>